<proteinExistence type="predicted"/>
<dbReference type="STRING" id="271157.SAMN05444396_106176"/>
<name>A0A1M5I7K6_9FLAO</name>
<protein>
    <recommendedName>
        <fullName evidence="3">Glyoxalase</fullName>
    </recommendedName>
</protein>
<dbReference type="EMBL" id="FQWE01000006">
    <property type="protein sequence ID" value="SHG23783.1"/>
    <property type="molecule type" value="Genomic_DNA"/>
</dbReference>
<evidence type="ECO:0008006" key="3">
    <source>
        <dbReference type="Google" id="ProtNLM"/>
    </source>
</evidence>
<reference evidence="2" key="1">
    <citation type="submission" date="2016-11" db="EMBL/GenBank/DDBJ databases">
        <authorList>
            <person name="Varghese N."/>
            <person name="Submissions S."/>
        </authorList>
    </citation>
    <scope>NUCLEOTIDE SEQUENCE [LARGE SCALE GENOMIC DNA]</scope>
    <source>
        <strain evidence="2">DSM 19741</strain>
    </source>
</reference>
<keyword evidence="2" id="KW-1185">Reference proteome</keyword>
<organism evidence="1 2">
    <name type="scientific">Flavobacterium segetis</name>
    <dbReference type="NCBI Taxonomy" id="271157"/>
    <lineage>
        <taxon>Bacteria</taxon>
        <taxon>Pseudomonadati</taxon>
        <taxon>Bacteroidota</taxon>
        <taxon>Flavobacteriia</taxon>
        <taxon>Flavobacteriales</taxon>
        <taxon>Flavobacteriaceae</taxon>
        <taxon>Flavobacterium</taxon>
    </lineage>
</organism>
<evidence type="ECO:0000313" key="1">
    <source>
        <dbReference type="EMBL" id="SHG23783.1"/>
    </source>
</evidence>
<evidence type="ECO:0000313" key="2">
    <source>
        <dbReference type="Proteomes" id="UP000184036"/>
    </source>
</evidence>
<gene>
    <name evidence="1" type="ORF">SAMN05444396_106176</name>
</gene>
<sequence length="143" mass="16438">MILISFFLILKKKKMNTRDTFLSQLRGQAIGSISSESSIEESFQNETLRPILKLQNDLFIASFKNYIERNKVEFQSKTIEAKLAVIDNAVQKDAKFSSMVKGIIIGLFTLEEYAVYSQNSSNINKRIMSMLLERLKSQVQLFD</sequence>
<dbReference type="AlphaFoldDB" id="A0A1M5I7K6"/>
<accession>A0A1M5I7K6</accession>
<dbReference type="Proteomes" id="UP000184036">
    <property type="component" value="Unassembled WGS sequence"/>
</dbReference>